<evidence type="ECO:0000313" key="1">
    <source>
        <dbReference type="EMBL" id="KAK1430862.1"/>
    </source>
</evidence>
<name>A0AAD8P3N3_TARER</name>
<keyword evidence="2" id="KW-1185">Reference proteome</keyword>
<gene>
    <name evidence="1" type="ORF">QVD17_13931</name>
</gene>
<accession>A0AAD8P3N3</accession>
<dbReference type="Proteomes" id="UP001229421">
    <property type="component" value="Unassembled WGS sequence"/>
</dbReference>
<proteinExistence type="predicted"/>
<comment type="caution">
    <text evidence="1">The sequence shown here is derived from an EMBL/GenBank/DDBJ whole genome shotgun (WGS) entry which is preliminary data.</text>
</comment>
<dbReference type="EMBL" id="JAUHHV010000003">
    <property type="protein sequence ID" value="KAK1430862.1"/>
    <property type="molecule type" value="Genomic_DNA"/>
</dbReference>
<sequence length="89" mass="10268">MQMNECDLETSYSCSCISYMNKLKWTFASLKLDRTFNESISYWSTVSLIAYSLLVKKLTPDRNHANSHQSLIRMHTNCSTKFPDGVTSF</sequence>
<dbReference type="AlphaFoldDB" id="A0AAD8P3N3"/>
<reference evidence="1" key="1">
    <citation type="journal article" date="2023" name="bioRxiv">
        <title>Improved chromosome-level genome assembly for marigold (Tagetes erecta).</title>
        <authorList>
            <person name="Jiang F."/>
            <person name="Yuan L."/>
            <person name="Wang S."/>
            <person name="Wang H."/>
            <person name="Xu D."/>
            <person name="Wang A."/>
            <person name="Fan W."/>
        </authorList>
    </citation>
    <scope>NUCLEOTIDE SEQUENCE</scope>
    <source>
        <strain evidence="1">WSJ</strain>
        <tissue evidence="1">Leaf</tissue>
    </source>
</reference>
<evidence type="ECO:0000313" key="2">
    <source>
        <dbReference type="Proteomes" id="UP001229421"/>
    </source>
</evidence>
<protein>
    <submittedName>
        <fullName evidence="1">Uncharacterized protein</fullName>
    </submittedName>
</protein>
<organism evidence="1 2">
    <name type="scientific">Tagetes erecta</name>
    <name type="common">African marigold</name>
    <dbReference type="NCBI Taxonomy" id="13708"/>
    <lineage>
        <taxon>Eukaryota</taxon>
        <taxon>Viridiplantae</taxon>
        <taxon>Streptophyta</taxon>
        <taxon>Embryophyta</taxon>
        <taxon>Tracheophyta</taxon>
        <taxon>Spermatophyta</taxon>
        <taxon>Magnoliopsida</taxon>
        <taxon>eudicotyledons</taxon>
        <taxon>Gunneridae</taxon>
        <taxon>Pentapetalae</taxon>
        <taxon>asterids</taxon>
        <taxon>campanulids</taxon>
        <taxon>Asterales</taxon>
        <taxon>Asteraceae</taxon>
        <taxon>Asteroideae</taxon>
        <taxon>Heliantheae alliance</taxon>
        <taxon>Tageteae</taxon>
        <taxon>Tagetes</taxon>
    </lineage>
</organism>